<organism evidence="9 10">
    <name type="scientific">Kitasatospora putterlickiae</name>
    <dbReference type="NCBI Taxonomy" id="221725"/>
    <lineage>
        <taxon>Bacteria</taxon>
        <taxon>Bacillati</taxon>
        <taxon>Actinomycetota</taxon>
        <taxon>Actinomycetes</taxon>
        <taxon>Kitasatosporales</taxon>
        <taxon>Streptomycetaceae</taxon>
        <taxon>Kitasatospora</taxon>
    </lineage>
</organism>
<keyword evidence="7 8" id="KW-0503">Monooxygenase</keyword>
<dbReference type="PANTHER" id="PTHR46696:SF5">
    <property type="entry name" value="CYTOCHROME P450 BJ-1"/>
    <property type="match status" value="1"/>
</dbReference>
<protein>
    <submittedName>
        <fullName evidence="9">Cytochrome P450</fullName>
    </submittedName>
</protein>
<dbReference type="InterPro" id="IPR036396">
    <property type="entry name" value="Cyt_P450_sf"/>
</dbReference>
<dbReference type="PANTHER" id="PTHR46696">
    <property type="entry name" value="P450, PUTATIVE (EUROFUNG)-RELATED"/>
    <property type="match status" value="1"/>
</dbReference>
<evidence type="ECO:0000256" key="5">
    <source>
        <dbReference type="ARBA" id="ARBA00023002"/>
    </source>
</evidence>
<comment type="caution">
    <text evidence="9">The sequence shown here is derived from an EMBL/GenBank/DDBJ whole genome shotgun (WGS) entry which is preliminary data.</text>
</comment>
<dbReference type="Gene3D" id="1.10.630.10">
    <property type="entry name" value="Cytochrome P450"/>
    <property type="match status" value="1"/>
</dbReference>
<dbReference type="PRINTS" id="PR00359">
    <property type="entry name" value="BP450"/>
</dbReference>
<evidence type="ECO:0000256" key="8">
    <source>
        <dbReference type="RuleBase" id="RU000461"/>
    </source>
</evidence>
<keyword evidence="5 8" id="KW-0560">Oxidoreductase</keyword>
<dbReference type="SUPFAM" id="SSF48264">
    <property type="entry name" value="Cytochrome P450"/>
    <property type="match status" value="1"/>
</dbReference>
<comment type="cofactor">
    <cofactor evidence="1">
        <name>heme</name>
        <dbReference type="ChEBI" id="CHEBI:30413"/>
    </cofactor>
</comment>
<evidence type="ECO:0000313" key="10">
    <source>
        <dbReference type="Proteomes" id="UP001499863"/>
    </source>
</evidence>
<dbReference type="InterPro" id="IPR001128">
    <property type="entry name" value="Cyt_P450"/>
</dbReference>
<keyword evidence="6 8" id="KW-0408">Iron</keyword>
<comment type="similarity">
    <text evidence="2 8">Belongs to the cytochrome P450 family.</text>
</comment>
<keyword evidence="4 8" id="KW-0479">Metal-binding</keyword>
<name>A0ABP4IUU7_9ACTN</name>
<keyword evidence="10" id="KW-1185">Reference proteome</keyword>
<keyword evidence="3 8" id="KW-0349">Heme</keyword>
<evidence type="ECO:0000256" key="7">
    <source>
        <dbReference type="ARBA" id="ARBA00023033"/>
    </source>
</evidence>
<dbReference type="CDD" id="cd11030">
    <property type="entry name" value="CYP105-like"/>
    <property type="match status" value="1"/>
</dbReference>
<evidence type="ECO:0000256" key="6">
    <source>
        <dbReference type="ARBA" id="ARBA00023004"/>
    </source>
</evidence>
<dbReference type="InterPro" id="IPR017972">
    <property type="entry name" value="Cyt_P450_CS"/>
</dbReference>
<proteinExistence type="inferred from homology"/>
<dbReference type="InterPro" id="IPR002397">
    <property type="entry name" value="Cyt_P450_B"/>
</dbReference>
<accession>A0ABP4IUU7</accession>
<evidence type="ECO:0000256" key="2">
    <source>
        <dbReference type="ARBA" id="ARBA00010617"/>
    </source>
</evidence>
<reference evidence="10" key="1">
    <citation type="journal article" date="2019" name="Int. J. Syst. Evol. Microbiol.">
        <title>The Global Catalogue of Microorganisms (GCM) 10K type strain sequencing project: providing services to taxonomists for standard genome sequencing and annotation.</title>
        <authorList>
            <consortium name="The Broad Institute Genomics Platform"/>
            <consortium name="The Broad Institute Genome Sequencing Center for Infectious Disease"/>
            <person name="Wu L."/>
            <person name="Ma J."/>
        </authorList>
    </citation>
    <scope>NUCLEOTIDE SEQUENCE [LARGE SCALE GENOMIC DNA]</scope>
    <source>
        <strain evidence="10">JCM 12393</strain>
    </source>
</reference>
<dbReference type="Pfam" id="PF00067">
    <property type="entry name" value="p450"/>
    <property type="match status" value="1"/>
</dbReference>
<dbReference type="RefSeq" id="WP_344335087.1">
    <property type="nucleotide sequence ID" value="NZ_BAAAKJ010000162.1"/>
</dbReference>
<evidence type="ECO:0000256" key="4">
    <source>
        <dbReference type="ARBA" id="ARBA00022723"/>
    </source>
</evidence>
<gene>
    <name evidence="9" type="ORF">GCM10009639_30790</name>
</gene>
<evidence type="ECO:0000313" key="9">
    <source>
        <dbReference type="EMBL" id="GAA1395533.1"/>
    </source>
</evidence>
<dbReference type="EMBL" id="BAAAKJ010000162">
    <property type="protein sequence ID" value="GAA1395533.1"/>
    <property type="molecule type" value="Genomic_DNA"/>
</dbReference>
<evidence type="ECO:0000256" key="1">
    <source>
        <dbReference type="ARBA" id="ARBA00001971"/>
    </source>
</evidence>
<dbReference type="Proteomes" id="UP001499863">
    <property type="component" value="Unassembled WGS sequence"/>
</dbReference>
<sequence length="384" mass="43042">MALPLPHQRHRLDPVPEFHDLLDEGSLHEYDTEPGMDGRKQWLVTGYDEVRGILADPERFSSMRPVDDEADRALLPGILQAYDPPDHTRLRRTVAPAYSARRMERLRPRIEEIVEECLDDLEDMGSPVDFVRHAAWPIPALIACEFLDVPRDDRAELSRMIRESRESRLPRQRTSSGMGVVNYTKKLAARKRLDPGEGMLGVVVREYGAEVGDEELAGLAEGNLIMAAEQMAAQLAVAVLLFVTRPDQMALLRERPELVDGATEELLRHASIVEAPAPRVALADAHVGGRDIRAGDVMTCSLLAINRPRGESFDITRENPKHLAFGYGIHHCLGAPLARLQLRVALPAVFRRFPSLRLAVPEEDLRFKPGRPAPFAVEELPLEW</sequence>
<evidence type="ECO:0000256" key="3">
    <source>
        <dbReference type="ARBA" id="ARBA00022617"/>
    </source>
</evidence>
<dbReference type="PROSITE" id="PS00086">
    <property type="entry name" value="CYTOCHROME_P450"/>
    <property type="match status" value="1"/>
</dbReference>